<keyword evidence="3" id="KW-1185">Reference proteome</keyword>
<dbReference type="OMA" id="GTGDMPH"/>
<dbReference type="OrthoDB" id="546578at2759"/>
<protein>
    <submittedName>
        <fullName evidence="2">Uncharacterized protein</fullName>
    </submittedName>
</protein>
<dbReference type="RefSeq" id="XP_001690987.2">
    <property type="nucleotide sequence ID" value="XM_001690935.3"/>
</dbReference>
<feature type="region of interest" description="Disordered" evidence="1">
    <location>
        <begin position="124"/>
        <end position="189"/>
    </location>
</feature>
<feature type="compositionally biased region" description="Low complexity" evidence="1">
    <location>
        <begin position="144"/>
        <end position="155"/>
    </location>
</feature>
<dbReference type="PaxDb" id="3055-EDP05433"/>
<dbReference type="GeneID" id="5716433"/>
<evidence type="ECO:0000313" key="2">
    <source>
        <dbReference type="EMBL" id="PNW74936.1"/>
    </source>
</evidence>
<accession>A0A2K3D328</accession>
<evidence type="ECO:0000313" key="3">
    <source>
        <dbReference type="Proteomes" id="UP000006906"/>
    </source>
</evidence>
<dbReference type="Proteomes" id="UP000006906">
    <property type="component" value="Chromosome 12"/>
</dbReference>
<gene>
    <name evidence="2" type="ORF">CHLRE_12g503700v5</name>
</gene>
<proteinExistence type="predicted"/>
<name>A0A2K3D328_CHLRE</name>
<feature type="region of interest" description="Disordered" evidence="1">
    <location>
        <begin position="220"/>
        <end position="257"/>
    </location>
</feature>
<dbReference type="KEGG" id="cre:CHLRE_12g503700v5"/>
<sequence>MFSGNICCRAAAAAARSLTTATGSGWGGLLTGARAGTTPGACSAAPATACAASPAAAAAACYSTTMDYSGGGLGSHMGSHPLSELDKIKKTARGEIDITESEPGTGDMPHPSGRMLGSVEAEFREEPAQDNPDGFSALPDFYVGEAPPGQRRPGAPGSGDATPLSDPSLKTGRARGADPHAGTNLEGSYGGQSADYYHGMIPVVTDPMTGMASGTVMDASEQARKEVGPAVIRGPGSDAVGVNTRPNIKGPEGDVSA</sequence>
<organism evidence="2 3">
    <name type="scientific">Chlamydomonas reinhardtii</name>
    <name type="common">Chlamydomonas smithii</name>
    <dbReference type="NCBI Taxonomy" id="3055"/>
    <lineage>
        <taxon>Eukaryota</taxon>
        <taxon>Viridiplantae</taxon>
        <taxon>Chlorophyta</taxon>
        <taxon>core chlorophytes</taxon>
        <taxon>Chlorophyceae</taxon>
        <taxon>CS clade</taxon>
        <taxon>Chlamydomonadales</taxon>
        <taxon>Chlamydomonadaceae</taxon>
        <taxon>Chlamydomonas</taxon>
    </lineage>
</organism>
<dbReference type="InParanoid" id="A0A2K3D328"/>
<reference evidence="2 3" key="1">
    <citation type="journal article" date="2007" name="Science">
        <title>The Chlamydomonas genome reveals the evolution of key animal and plant functions.</title>
        <authorList>
            <person name="Merchant S.S."/>
            <person name="Prochnik S.E."/>
            <person name="Vallon O."/>
            <person name="Harris E.H."/>
            <person name="Karpowicz S.J."/>
            <person name="Witman G.B."/>
            <person name="Terry A."/>
            <person name="Salamov A."/>
            <person name="Fritz-Laylin L.K."/>
            <person name="Marechal-Drouard L."/>
            <person name="Marshall W.F."/>
            <person name="Qu L.H."/>
            <person name="Nelson D.R."/>
            <person name="Sanderfoot A.A."/>
            <person name="Spalding M.H."/>
            <person name="Kapitonov V.V."/>
            <person name="Ren Q."/>
            <person name="Ferris P."/>
            <person name="Lindquist E."/>
            <person name="Shapiro H."/>
            <person name="Lucas S.M."/>
            <person name="Grimwood J."/>
            <person name="Schmutz J."/>
            <person name="Cardol P."/>
            <person name="Cerutti H."/>
            <person name="Chanfreau G."/>
            <person name="Chen C.L."/>
            <person name="Cognat V."/>
            <person name="Croft M.T."/>
            <person name="Dent R."/>
            <person name="Dutcher S."/>
            <person name="Fernandez E."/>
            <person name="Fukuzawa H."/>
            <person name="Gonzalez-Ballester D."/>
            <person name="Gonzalez-Halphen D."/>
            <person name="Hallmann A."/>
            <person name="Hanikenne M."/>
            <person name="Hippler M."/>
            <person name="Inwood W."/>
            <person name="Jabbari K."/>
            <person name="Kalanon M."/>
            <person name="Kuras R."/>
            <person name="Lefebvre P.A."/>
            <person name="Lemaire S.D."/>
            <person name="Lobanov A.V."/>
            <person name="Lohr M."/>
            <person name="Manuell A."/>
            <person name="Meier I."/>
            <person name="Mets L."/>
            <person name="Mittag M."/>
            <person name="Mittelmeier T."/>
            <person name="Moroney J.V."/>
            <person name="Moseley J."/>
            <person name="Napoli C."/>
            <person name="Nedelcu A.M."/>
            <person name="Niyogi K."/>
            <person name="Novoselov S.V."/>
            <person name="Paulsen I.T."/>
            <person name="Pazour G."/>
            <person name="Purton S."/>
            <person name="Ral J.P."/>
            <person name="Riano-Pachon D.M."/>
            <person name="Riekhof W."/>
            <person name="Rymarquis L."/>
            <person name="Schroda M."/>
            <person name="Stern D."/>
            <person name="Umen J."/>
            <person name="Willows R."/>
            <person name="Wilson N."/>
            <person name="Zimmer S.L."/>
            <person name="Allmer J."/>
            <person name="Balk J."/>
            <person name="Bisova K."/>
            <person name="Chen C.J."/>
            <person name="Elias M."/>
            <person name="Gendler K."/>
            <person name="Hauser C."/>
            <person name="Lamb M.R."/>
            <person name="Ledford H."/>
            <person name="Long J.C."/>
            <person name="Minagawa J."/>
            <person name="Page M.D."/>
            <person name="Pan J."/>
            <person name="Pootakham W."/>
            <person name="Roje S."/>
            <person name="Rose A."/>
            <person name="Stahlberg E."/>
            <person name="Terauchi A.M."/>
            <person name="Yang P."/>
            <person name="Ball S."/>
            <person name="Bowler C."/>
            <person name="Dieckmann C.L."/>
            <person name="Gladyshev V.N."/>
            <person name="Green P."/>
            <person name="Jorgensen R."/>
            <person name="Mayfield S."/>
            <person name="Mueller-Roeber B."/>
            <person name="Rajamani S."/>
            <person name="Sayre R.T."/>
            <person name="Brokstein P."/>
            <person name="Dubchak I."/>
            <person name="Goodstein D."/>
            <person name="Hornick L."/>
            <person name="Huang Y.W."/>
            <person name="Jhaveri J."/>
            <person name="Luo Y."/>
            <person name="Martinez D."/>
            <person name="Ngau W.C."/>
            <person name="Otillar B."/>
            <person name="Poliakov A."/>
            <person name="Porter A."/>
            <person name="Szajkowski L."/>
            <person name="Werner G."/>
            <person name="Zhou K."/>
            <person name="Grigoriev I.V."/>
            <person name="Rokhsar D.S."/>
            <person name="Grossman A.R."/>
        </authorList>
    </citation>
    <scope>NUCLEOTIDE SEQUENCE [LARGE SCALE GENOMIC DNA]</scope>
    <source>
        <strain evidence="3">CC-503</strain>
    </source>
</reference>
<dbReference type="AlphaFoldDB" id="A0A2K3D328"/>
<evidence type="ECO:0000256" key="1">
    <source>
        <dbReference type="SAM" id="MobiDB-lite"/>
    </source>
</evidence>
<dbReference type="EMBL" id="CM008973">
    <property type="protein sequence ID" value="PNW74936.1"/>
    <property type="molecule type" value="Genomic_DNA"/>
</dbReference>
<dbReference type="Gramene" id="PNW74936">
    <property type="protein sequence ID" value="PNW74936"/>
    <property type="gene ID" value="CHLRE_12g503700v5"/>
</dbReference>